<accession>A0A194QQ12</accession>
<name>A0A194QQ12_PAPMA</name>
<protein>
    <submittedName>
        <fullName evidence="2">Uncharacterized protein</fullName>
    </submittedName>
</protein>
<feature type="compositionally biased region" description="Acidic residues" evidence="1">
    <location>
        <begin position="42"/>
        <end position="56"/>
    </location>
</feature>
<feature type="compositionally biased region" description="Polar residues" evidence="1">
    <location>
        <begin position="59"/>
        <end position="75"/>
    </location>
</feature>
<dbReference type="InParanoid" id="A0A194QQ12"/>
<evidence type="ECO:0000256" key="1">
    <source>
        <dbReference type="SAM" id="MobiDB-lite"/>
    </source>
</evidence>
<evidence type="ECO:0000313" key="2">
    <source>
        <dbReference type="EMBL" id="KPJ07449.1"/>
    </source>
</evidence>
<proteinExistence type="predicted"/>
<evidence type="ECO:0000313" key="3">
    <source>
        <dbReference type="Proteomes" id="UP000053240"/>
    </source>
</evidence>
<gene>
    <name evidence="2" type="ORF">RR48_08462</name>
</gene>
<organism evidence="2 3">
    <name type="scientific">Papilio machaon</name>
    <name type="common">Old World swallowtail butterfly</name>
    <dbReference type="NCBI Taxonomy" id="76193"/>
    <lineage>
        <taxon>Eukaryota</taxon>
        <taxon>Metazoa</taxon>
        <taxon>Ecdysozoa</taxon>
        <taxon>Arthropoda</taxon>
        <taxon>Hexapoda</taxon>
        <taxon>Insecta</taxon>
        <taxon>Pterygota</taxon>
        <taxon>Neoptera</taxon>
        <taxon>Endopterygota</taxon>
        <taxon>Lepidoptera</taxon>
        <taxon>Glossata</taxon>
        <taxon>Ditrysia</taxon>
        <taxon>Papilionoidea</taxon>
        <taxon>Papilionidae</taxon>
        <taxon>Papilioninae</taxon>
        <taxon>Papilio</taxon>
    </lineage>
</organism>
<dbReference type="EMBL" id="KQ461185">
    <property type="protein sequence ID" value="KPJ07449.1"/>
    <property type="molecule type" value="Genomic_DNA"/>
</dbReference>
<dbReference type="Proteomes" id="UP000053240">
    <property type="component" value="Unassembled WGS sequence"/>
</dbReference>
<keyword evidence="3" id="KW-1185">Reference proteome</keyword>
<dbReference type="AlphaFoldDB" id="A0A194QQ12"/>
<reference evidence="2 3" key="1">
    <citation type="journal article" date="2015" name="Nat. Commun.">
        <title>Outbred genome sequencing and CRISPR/Cas9 gene editing in butterflies.</title>
        <authorList>
            <person name="Li X."/>
            <person name="Fan D."/>
            <person name="Zhang W."/>
            <person name="Liu G."/>
            <person name="Zhang L."/>
            <person name="Zhao L."/>
            <person name="Fang X."/>
            <person name="Chen L."/>
            <person name="Dong Y."/>
            <person name="Chen Y."/>
            <person name="Ding Y."/>
            <person name="Zhao R."/>
            <person name="Feng M."/>
            <person name="Zhu Y."/>
            <person name="Feng Y."/>
            <person name="Jiang X."/>
            <person name="Zhu D."/>
            <person name="Xiang H."/>
            <person name="Feng X."/>
            <person name="Li S."/>
            <person name="Wang J."/>
            <person name="Zhang G."/>
            <person name="Kronforst M.R."/>
            <person name="Wang W."/>
        </authorList>
    </citation>
    <scope>NUCLEOTIDE SEQUENCE [LARGE SCALE GENOMIC DNA]</scope>
    <source>
        <strain evidence="2">Ya'a_city_454_Pm</strain>
        <tissue evidence="2">Whole body</tissue>
    </source>
</reference>
<feature type="compositionally biased region" description="Basic residues" evidence="1">
    <location>
        <begin position="1"/>
        <end position="11"/>
    </location>
</feature>
<sequence length="75" mass="8538">MTGRRKKRTKRSSSGETPVEDLILTGKRSRKTIQRETWSGSESEEEDPYGTDDSDDWQPPSNVSETQDYSQASQL</sequence>
<feature type="region of interest" description="Disordered" evidence="1">
    <location>
        <begin position="1"/>
        <end position="75"/>
    </location>
</feature>